<dbReference type="InterPro" id="IPR011009">
    <property type="entry name" value="Kinase-like_dom_sf"/>
</dbReference>
<feature type="domain" description="Protein kinase" evidence="1">
    <location>
        <begin position="12"/>
        <end position="199"/>
    </location>
</feature>
<dbReference type="Gene3D" id="3.30.200.20">
    <property type="entry name" value="Phosphorylase Kinase, domain 1"/>
    <property type="match status" value="1"/>
</dbReference>
<dbReference type="GO" id="GO:0005524">
    <property type="term" value="F:ATP binding"/>
    <property type="evidence" value="ECO:0007669"/>
    <property type="project" value="InterPro"/>
</dbReference>
<dbReference type="PANTHER" id="PTHR24347">
    <property type="entry name" value="SERINE/THREONINE-PROTEIN KINASE"/>
    <property type="match status" value="1"/>
</dbReference>
<evidence type="ECO:0000259" key="1">
    <source>
        <dbReference type="PROSITE" id="PS50011"/>
    </source>
</evidence>
<organism evidence="2">
    <name type="scientific">Diabrotica virgifera virgifera</name>
    <name type="common">western corn rootworm</name>
    <dbReference type="NCBI Taxonomy" id="50390"/>
    <lineage>
        <taxon>Eukaryota</taxon>
        <taxon>Metazoa</taxon>
        <taxon>Ecdysozoa</taxon>
        <taxon>Arthropoda</taxon>
        <taxon>Hexapoda</taxon>
        <taxon>Insecta</taxon>
        <taxon>Pterygota</taxon>
        <taxon>Neoptera</taxon>
        <taxon>Endopterygota</taxon>
        <taxon>Coleoptera</taxon>
        <taxon>Polyphaga</taxon>
        <taxon>Cucujiformia</taxon>
        <taxon>Chrysomeloidea</taxon>
        <taxon>Chrysomelidae</taxon>
        <taxon>Galerucinae</taxon>
        <taxon>Diabroticina</taxon>
        <taxon>Diabroticites</taxon>
        <taxon>Diabrotica</taxon>
    </lineage>
</organism>
<dbReference type="PROSITE" id="PS50011">
    <property type="entry name" value="PROTEIN_KINASE_DOM"/>
    <property type="match status" value="1"/>
</dbReference>
<dbReference type="RefSeq" id="XP_028132518.1">
    <property type="nucleotide sequence ID" value="XM_028276717.1"/>
</dbReference>
<dbReference type="SUPFAM" id="SSF56112">
    <property type="entry name" value="Protein kinase-like (PK-like)"/>
    <property type="match status" value="1"/>
</dbReference>
<dbReference type="AlphaFoldDB" id="A0A6P7FHA7"/>
<dbReference type="Pfam" id="PF00069">
    <property type="entry name" value="Pkinase"/>
    <property type="match status" value="1"/>
</dbReference>
<dbReference type="InterPro" id="IPR000719">
    <property type="entry name" value="Prot_kinase_dom"/>
</dbReference>
<sequence length="199" mass="22764">MTEEEVLFDDVYDLCEEIGRGPFSIVRRCIHRQTGQQFAAKIVDVAKFTSSPGLSTDDLKREATICHMLKHPHIVELLETYSSEGMLYMVFEFMDGSDLCYEVVRRASAGFVYSEAVARYHSILYEGKKIKGSFRFCDCYRQVQNILNAITTLGNNESNLRCLILLMSRVEGVGMRHWHTLGELPFSGNKHILDIKLKL</sequence>
<proteinExistence type="predicted"/>
<gene>
    <name evidence="2" type="primary">LOC114327985</name>
</gene>
<dbReference type="InParanoid" id="A0A6P7FHA7"/>
<dbReference type="FunFam" id="3.30.200.20:FF:000051">
    <property type="entry name" value="Peripheral plasma membrane protein CASK isoform B"/>
    <property type="match status" value="1"/>
</dbReference>
<dbReference type="SMART" id="SM00220">
    <property type="entry name" value="S_TKc"/>
    <property type="match status" value="1"/>
</dbReference>
<evidence type="ECO:0000313" key="2">
    <source>
        <dbReference type="RefSeq" id="XP_028132518.1"/>
    </source>
</evidence>
<accession>A0A6P7FHA7</accession>
<name>A0A6P7FHA7_DIAVI</name>
<dbReference type="GO" id="GO:0004672">
    <property type="term" value="F:protein kinase activity"/>
    <property type="evidence" value="ECO:0007669"/>
    <property type="project" value="InterPro"/>
</dbReference>
<reference evidence="2" key="1">
    <citation type="submission" date="2025-08" db="UniProtKB">
        <authorList>
            <consortium name="RefSeq"/>
        </authorList>
    </citation>
    <scope>IDENTIFICATION</scope>
    <source>
        <tissue evidence="2">Whole insect</tissue>
    </source>
</reference>
<protein>
    <submittedName>
        <fullName evidence="2">Peripheral plasma membrane protein CASK-like</fullName>
    </submittedName>
</protein>